<protein>
    <submittedName>
        <fullName evidence="5">Ketoacyl-ACP synthase III</fullName>
    </submittedName>
</protein>
<dbReference type="SUPFAM" id="SSF53901">
    <property type="entry name" value="Thiolase-like"/>
    <property type="match status" value="1"/>
</dbReference>
<dbReference type="CDD" id="cd00830">
    <property type="entry name" value="KAS_III"/>
    <property type="match status" value="1"/>
</dbReference>
<dbReference type="GO" id="GO:0006633">
    <property type="term" value="P:fatty acid biosynthetic process"/>
    <property type="evidence" value="ECO:0007669"/>
    <property type="project" value="InterPro"/>
</dbReference>
<accession>A0A2T3IWM6</accession>
<dbReference type="InterPro" id="IPR013747">
    <property type="entry name" value="ACP_syn_III_C"/>
</dbReference>
<dbReference type="AlphaFoldDB" id="A0A2T3IWM6"/>
<dbReference type="PANTHER" id="PTHR34069:SF2">
    <property type="entry name" value="BETA-KETOACYL-[ACYL-CARRIER-PROTEIN] SYNTHASE III"/>
    <property type="match status" value="1"/>
</dbReference>
<gene>
    <name evidence="5" type="ORF">C9I99_14885</name>
</gene>
<dbReference type="Gene3D" id="3.40.47.10">
    <property type="match status" value="1"/>
</dbReference>
<feature type="domain" description="Beta-ketoacyl-[acyl-carrier-protein] synthase III N-terminal" evidence="4">
    <location>
        <begin position="115"/>
        <end position="179"/>
    </location>
</feature>
<evidence type="ECO:0000313" key="5">
    <source>
        <dbReference type="EMBL" id="PSU32890.1"/>
    </source>
</evidence>
<dbReference type="OrthoDB" id="9815506at2"/>
<evidence type="ECO:0000259" key="3">
    <source>
        <dbReference type="Pfam" id="PF08541"/>
    </source>
</evidence>
<evidence type="ECO:0000256" key="2">
    <source>
        <dbReference type="ARBA" id="ARBA00023315"/>
    </source>
</evidence>
<dbReference type="InterPro" id="IPR013751">
    <property type="entry name" value="ACP_syn_III_N"/>
</dbReference>
<dbReference type="GO" id="GO:0044550">
    <property type="term" value="P:secondary metabolite biosynthetic process"/>
    <property type="evidence" value="ECO:0007669"/>
    <property type="project" value="TreeGrafter"/>
</dbReference>
<keyword evidence="6" id="KW-1185">Reference proteome</keyword>
<dbReference type="GO" id="GO:0004315">
    <property type="term" value="F:3-oxoacyl-[acyl-carrier-protein] synthase activity"/>
    <property type="evidence" value="ECO:0007669"/>
    <property type="project" value="InterPro"/>
</dbReference>
<evidence type="ECO:0000313" key="6">
    <source>
        <dbReference type="Proteomes" id="UP000241222"/>
    </source>
</evidence>
<dbReference type="RefSeq" id="WP_107349685.1">
    <property type="nucleotide sequence ID" value="NZ_PYMH01000007.1"/>
</dbReference>
<comment type="caution">
    <text evidence="5">The sequence shown here is derived from an EMBL/GenBank/DDBJ whole genome shotgun (WGS) entry which is preliminary data.</text>
</comment>
<name>A0A2T3IWM6_9GAMM</name>
<dbReference type="Pfam" id="PF08541">
    <property type="entry name" value="ACP_syn_III_C"/>
    <property type="match status" value="1"/>
</dbReference>
<keyword evidence="1" id="KW-0808">Transferase</keyword>
<keyword evidence="2" id="KW-0012">Acyltransferase</keyword>
<organism evidence="5 6">
    <name type="scientific">Photobacterium lutimaris</name>
    <dbReference type="NCBI Taxonomy" id="388278"/>
    <lineage>
        <taxon>Bacteria</taxon>
        <taxon>Pseudomonadati</taxon>
        <taxon>Pseudomonadota</taxon>
        <taxon>Gammaproteobacteria</taxon>
        <taxon>Vibrionales</taxon>
        <taxon>Vibrionaceae</taxon>
        <taxon>Photobacterium</taxon>
    </lineage>
</organism>
<dbReference type="PANTHER" id="PTHR34069">
    <property type="entry name" value="3-OXOACYL-[ACYL-CARRIER-PROTEIN] SYNTHASE 3"/>
    <property type="match status" value="1"/>
</dbReference>
<reference evidence="5 6" key="1">
    <citation type="submission" date="2018-03" db="EMBL/GenBank/DDBJ databases">
        <title>Whole genome sequencing of Histamine producing bacteria.</title>
        <authorList>
            <person name="Butler K."/>
        </authorList>
    </citation>
    <scope>NUCLEOTIDE SEQUENCE [LARGE SCALE GENOMIC DNA]</scope>
    <source>
        <strain evidence="5 6">JCM 13586</strain>
    </source>
</reference>
<proteinExistence type="predicted"/>
<evidence type="ECO:0000256" key="1">
    <source>
        <dbReference type="ARBA" id="ARBA00022679"/>
    </source>
</evidence>
<feature type="domain" description="Beta-ketoacyl-[acyl-carrier-protein] synthase III C-terminal" evidence="3">
    <location>
        <begin position="236"/>
        <end position="321"/>
    </location>
</feature>
<evidence type="ECO:0000259" key="4">
    <source>
        <dbReference type="Pfam" id="PF08545"/>
    </source>
</evidence>
<dbReference type="Proteomes" id="UP000241222">
    <property type="component" value="Unassembled WGS sequence"/>
</dbReference>
<dbReference type="EMBL" id="PYMH01000007">
    <property type="protein sequence ID" value="PSU32890.1"/>
    <property type="molecule type" value="Genomic_DNA"/>
</dbReference>
<dbReference type="InterPro" id="IPR016039">
    <property type="entry name" value="Thiolase-like"/>
</dbReference>
<sequence length="337" mass="35351">MEFKAISGIRIEAITAALPVKTIGKEDFSAMYGEKNAARVARGTGISAIRTADGLSTEALITAAAQQLLNNVNVTSDDIDGLIVVTQTPDSWSPGTAFAVHHRLGLKSGCFVATVNDGCAGYVNGMIQAASLISSGAFKKVLLCTGDINTRLVDDADYQVRMLFGDAASATLIGSGTETVNFINGTDGSGADMLGVKINYEKGAQSTASVATLKMDGAAVMSFALKRVPEVVNALLDQVGIKKDNVDLFALHQPNEFLLNYLINLLGVEACKVPIDVNGIGNTNSTSIPLLLTRRANLNERNDIVLCGFGVGLAWNAMHVNLSDTALIAPVEVYAVA</sequence>
<dbReference type="Pfam" id="PF08545">
    <property type="entry name" value="ACP_syn_III"/>
    <property type="match status" value="1"/>
</dbReference>